<feature type="signal peptide" evidence="1">
    <location>
        <begin position="1"/>
        <end position="22"/>
    </location>
</feature>
<accession>A0ABV8QTG9</accession>
<dbReference type="InterPro" id="IPR021255">
    <property type="entry name" value="DUF2807"/>
</dbReference>
<gene>
    <name evidence="3" type="ORF">ACFOWM_08725</name>
</gene>
<dbReference type="EMBL" id="JBHSCZ010000002">
    <property type="protein sequence ID" value="MFC4262958.1"/>
    <property type="molecule type" value="Genomic_DNA"/>
</dbReference>
<organism evidence="3 4">
    <name type="scientific">Ferruginibacter yonginensis</name>
    <dbReference type="NCBI Taxonomy" id="1310416"/>
    <lineage>
        <taxon>Bacteria</taxon>
        <taxon>Pseudomonadati</taxon>
        <taxon>Bacteroidota</taxon>
        <taxon>Chitinophagia</taxon>
        <taxon>Chitinophagales</taxon>
        <taxon>Chitinophagaceae</taxon>
        <taxon>Ferruginibacter</taxon>
    </lineage>
</organism>
<keyword evidence="4" id="KW-1185">Reference proteome</keyword>
<evidence type="ECO:0000313" key="4">
    <source>
        <dbReference type="Proteomes" id="UP001595907"/>
    </source>
</evidence>
<name>A0ABV8QTG9_9BACT</name>
<sequence>MKKLLVCSISFLMSFQMSFCQRAPLNGSGKVVNKTFAFNQFTSVDLIDFVGKATIDIGKPYAITIAIDDNLAELLTVTENSQQLSITLKGNTNNKRYLEKTNIDIRISAPTLSAVLNKGNSNIQINNTIGNNCTISNIGNGNTFITGKVNDLLIICNGNGNVDANKLMANNIAIKRNGNGNVYTHSKNITVIEDNGNGQIISKTTASNTPTTTVVTPNGSDGLVNIYLKNNSLLPKKPTIITYEPGNTGNGTNGFFLMPGQRKKLRLLVGAKVYIANNNQVATVMSGNRIDNEPPFLIVKKEDNNRVFGL</sequence>
<comment type="caution">
    <text evidence="3">The sequence shown here is derived from an EMBL/GenBank/DDBJ whole genome shotgun (WGS) entry which is preliminary data.</text>
</comment>
<evidence type="ECO:0000259" key="2">
    <source>
        <dbReference type="Pfam" id="PF10988"/>
    </source>
</evidence>
<keyword evidence="1" id="KW-0732">Signal</keyword>
<protein>
    <submittedName>
        <fullName evidence="3">GIN domain-containing protein</fullName>
    </submittedName>
</protein>
<feature type="chain" id="PRO_5046870960" evidence="1">
    <location>
        <begin position="23"/>
        <end position="310"/>
    </location>
</feature>
<evidence type="ECO:0000313" key="3">
    <source>
        <dbReference type="EMBL" id="MFC4262958.1"/>
    </source>
</evidence>
<dbReference type="Pfam" id="PF10988">
    <property type="entry name" value="DUF2807"/>
    <property type="match status" value="1"/>
</dbReference>
<evidence type="ECO:0000256" key="1">
    <source>
        <dbReference type="SAM" id="SignalP"/>
    </source>
</evidence>
<dbReference type="Proteomes" id="UP001595907">
    <property type="component" value="Unassembled WGS sequence"/>
</dbReference>
<dbReference type="Gene3D" id="2.160.20.120">
    <property type="match status" value="1"/>
</dbReference>
<reference evidence="4" key="1">
    <citation type="journal article" date="2019" name="Int. J. Syst. Evol. Microbiol.">
        <title>The Global Catalogue of Microorganisms (GCM) 10K type strain sequencing project: providing services to taxonomists for standard genome sequencing and annotation.</title>
        <authorList>
            <consortium name="The Broad Institute Genomics Platform"/>
            <consortium name="The Broad Institute Genome Sequencing Center for Infectious Disease"/>
            <person name="Wu L."/>
            <person name="Ma J."/>
        </authorList>
    </citation>
    <scope>NUCLEOTIDE SEQUENCE [LARGE SCALE GENOMIC DNA]</scope>
    <source>
        <strain evidence="4">CECT 8289</strain>
    </source>
</reference>
<feature type="domain" description="Putative auto-transporter adhesin head GIN" evidence="2">
    <location>
        <begin position="53"/>
        <end position="203"/>
    </location>
</feature>
<proteinExistence type="predicted"/>
<dbReference type="RefSeq" id="WP_379708927.1">
    <property type="nucleotide sequence ID" value="NZ_JBHSCZ010000002.1"/>
</dbReference>